<evidence type="ECO:0000313" key="2">
    <source>
        <dbReference type="Proteomes" id="UP000199577"/>
    </source>
</evidence>
<dbReference type="STRING" id="623281.SAMN05421747_11727"/>
<accession>A0A1I1KTP6</accession>
<evidence type="ECO:0000313" key="1">
    <source>
        <dbReference type="EMBL" id="SFC64197.1"/>
    </source>
</evidence>
<reference evidence="1 2" key="1">
    <citation type="submission" date="2016-10" db="EMBL/GenBank/DDBJ databases">
        <authorList>
            <person name="de Groot N.N."/>
        </authorList>
    </citation>
    <scope>NUCLEOTIDE SEQUENCE [LARGE SCALE GENOMIC DNA]</scope>
    <source>
        <strain evidence="1 2">DSM 22900</strain>
    </source>
</reference>
<sequence>MIIDLLTLKRLAYFVALLIVCFSTISCGHKSSSEGISGVWIAEDFLYGVLYKHVLQIDTMDTGGWQFQLPQPI</sequence>
<protein>
    <submittedName>
        <fullName evidence="1">Uncharacterized protein</fullName>
    </submittedName>
</protein>
<proteinExistence type="predicted"/>
<gene>
    <name evidence="1" type="ORF">SAMN05421747_11727</name>
</gene>
<organism evidence="1 2">
    <name type="scientific">Parapedobacter composti</name>
    <dbReference type="NCBI Taxonomy" id="623281"/>
    <lineage>
        <taxon>Bacteria</taxon>
        <taxon>Pseudomonadati</taxon>
        <taxon>Bacteroidota</taxon>
        <taxon>Sphingobacteriia</taxon>
        <taxon>Sphingobacteriales</taxon>
        <taxon>Sphingobacteriaceae</taxon>
        <taxon>Parapedobacter</taxon>
    </lineage>
</organism>
<keyword evidence="2" id="KW-1185">Reference proteome</keyword>
<dbReference type="EMBL" id="FOLL01000017">
    <property type="protein sequence ID" value="SFC64197.1"/>
    <property type="molecule type" value="Genomic_DNA"/>
</dbReference>
<dbReference type="Proteomes" id="UP000199577">
    <property type="component" value="Unassembled WGS sequence"/>
</dbReference>
<name>A0A1I1KTP6_9SPHI</name>
<dbReference type="AlphaFoldDB" id="A0A1I1KTP6"/>